<organism evidence="1 2">
    <name type="scientific">Massilia forsythiae</name>
    <dbReference type="NCBI Taxonomy" id="2728020"/>
    <lineage>
        <taxon>Bacteria</taxon>
        <taxon>Pseudomonadati</taxon>
        <taxon>Pseudomonadota</taxon>
        <taxon>Betaproteobacteria</taxon>
        <taxon>Burkholderiales</taxon>
        <taxon>Oxalobacteraceae</taxon>
        <taxon>Telluria group</taxon>
        <taxon>Massilia</taxon>
    </lineage>
</organism>
<proteinExistence type="predicted"/>
<evidence type="ECO:0000313" key="2">
    <source>
        <dbReference type="Proteomes" id="UP000502415"/>
    </source>
</evidence>
<dbReference type="KEGG" id="mfy:HH212_20410"/>
<keyword evidence="2" id="KW-1185">Reference proteome</keyword>
<dbReference type="Proteomes" id="UP000502415">
    <property type="component" value="Chromosome"/>
</dbReference>
<protein>
    <submittedName>
        <fullName evidence="1">Uncharacterized protein</fullName>
    </submittedName>
</protein>
<evidence type="ECO:0000313" key="1">
    <source>
        <dbReference type="EMBL" id="QJE02089.1"/>
    </source>
</evidence>
<dbReference type="RefSeq" id="WP_170204176.1">
    <property type="nucleotide sequence ID" value="NZ_CP051685.1"/>
</dbReference>
<sequence length="161" mass="17839">MLLPLVINHSSTNRVRKNFAEDLILKTSNLVVRSIATLGLLVFTSIAMADQIFLNSKNAVSGRMAILEDDGQVAHLYLTAPSSRKIERDVILYMRIQPITEGEWKKIMAAKSTPRLTINMASTTAVIEDPAEHEFEFCWSHDGNSVAALRHGMPLAFISAT</sequence>
<dbReference type="EMBL" id="CP051685">
    <property type="protein sequence ID" value="QJE02089.1"/>
    <property type="molecule type" value="Genomic_DNA"/>
</dbReference>
<dbReference type="AlphaFoldDB" id="A0A7Z2VZI5"/>
<gene>
    <name evidence="1" type="ORF">HH212_20410</name>
</gene>
<accession>A0A7Z2VZI5</accession>
<reference evidence="1 2" key="1">
    <citation type="submission" date="2020-04" db="EMBL/GenBank/DDBJ databases">
        <title>Genome sequencing of novel species.</title>
        <authorList>
            <person name="Heo J."/>
            <person name="Kim S.-J."/>
            <person name="Kim J.-S."/>
            <person name="Hong S.-B."/>
            <person name="Kwon S.-W."/>
        </authorList>
    </citation>
    <scope>NUCLEOTIDE SEQUENCE [LARGE SCALE GENOMIC DNA]</scope>
    <source>
        <strain evidence="1 2">GN2-R2</strain>
    </source>
</reference>
<name>A0A7Z2VZI5_9BURK</name>